<dbReference type="Proteomes" id="UP000245609">
    <property type="component" value="Unassembled WGS sequence"/>
</dbReference>
<dbReference type="AlphaFoldDB" id="A0A2T9ZL59"/>
<feature type="compositionally biased region" description="Polar residues" evidence="1">
    <location>
        <begin position="146"/>
        <end position="155"/>
    </location>
</feature>
<evidence type="ECO:0000313" key="2">
    <source>
        <dbReference type="EMBL" id="PVV05301.1"/>
    </source>
</evidence>
<feature type="compositionally biased region" description="Basic residues" evidence="1">
    <location>
        <begin position="131"/>
        <end position="141"/>
    </location>
</feature>
<feature type="region of interest" description="Disordered" evidence="1">
    <location>
        <begin position="256"/>
        <end position="284"/>
    </location>
</feature>
<keyword evidence="3" id="KW-1185">Reference proteome</keyword>
<protein>
    <submittedName>
        <fullName evidence="2">Uncharacterized protein</fullName>
    </submittedName>
</protein>
<feature type="region of interest" description="Disordered" evidence="1">
    <location>
        <begin position="53"/>
        <end position="81"/>
    </location>
</feature>
<feature type="region of interest" description="Disordered" evidence="1">
    <location>
        <begin position="131"/>
        <end position="155"/>
    </location>
</feature>
<reference evidence="2 3" key="1">
    <citation type="journal article" date="2018" name="MBio">
        <title>Comparative Genomics Reveals the Core Gene Toolbox for the Fungus-Insect Symbiosis.</title>
        <authorList>
            <person name="Wang Y."/>
            <person name="Stata M."/>
            <person name="Wang W."/>
            <person name="Stajich J.E."/>
            <person name="White M.M."/>
            <person name="Moncalvo J.M."/>
        </authorList>
    </citation>
    <scope>NUCLEOTIDE SEQUENCE [LARGE SCALE GENOMIC DNA]</scope>
    <source>
        <strain evidence="2 3">SC-DP-2</strain>
    </source>
</reference>
<sequence>MSTINSDESSNLDKENENLELFFDELLTQEDFALQTDSTQPDNPSLFDQFSFPESNPTNIIDSDFPYHSKNPNPNKETQQDLDFSQNSQNNFFLPSTQSFEYNDLHLPEFPAKPAPNSTQNITRRFLSPIKQKKSRTRNKIKPTNFPDTQQPPLQNNNQEYIAKSFLETQLENERLLYLNAQQFLQNKLNKLFQEASVFQPRIHNLFRALDYTPENQISQNNASYPLNNIQEVNSYINFKTQLSDNSDSELENIDSDVYSSQSSPSVYDSNTESSDENYSDNPDIALQSLKSLLDKYEKR</sequence>
<dbReference type="EMBL" id="MBFS01000018">
    <property type="protein sequence ID" value="PVV05301.1"/>
    <property type="molecule type" value="Genomic_DNA"/>
</dbReference>
<gene>
    <name evidence="2" type="ORF">BB560_000182</name>
</gene>
<evidence type="ECO:0000256" key="1">
    <source>
        <dbReference type="SAM" id="MobiDB-lite"/>
    </source>
</evidence>
<proteinExistence type="predicted"/>
<comment type="caution">
    <text evidence="2">The sequence shown here is derived from an EMBL/GenBank/DDBJ whole genome shotgun (WGS) entry which is preliminary data.</text>
</comment>
<evidence type="ECO:0000313" key="3">
    <source>
        <dbReference type="Proteomes" id="UP000245609"/>
    </source>
</evidence>
<accession>A0A2T9ZL59</accession>
<feature type="compositionally biased region" description="Low complexity" evidence="1">
    <location>
        <begin position="256"/>
        <end position="270"/>
    </location>
</feature>
<name>A0A2T9ZL59_9FUNG</name>
<feature type="compositionally biased region" description="Polar residues" evidence="1">
    <location>
        <begin position="70"/>
        <end position="81"/>
    </location>
</feature>
<organism evidence="2 3">
    <name type="scientific">Smittium megazygosporum</name>
    <dbReference type="NCBI Taxonomy" id="133381"/>
    <lineage>
        <taxon>Eukaryota</taxon>
        <taxon>Fungi</taxon>
        <taxon>Fungi incertae sedis</taxon>
        <taxon>Zoopagomycota</taxon>
        <taxon>Kickxellomycotina</taxon>
        <taxon>Harpellomycetes</taxon>
        <taxon>Harpellales</taxon>
        <taxon>Legeriomycetaceae</taxon>
        <taxon>Smittium</taxon>
    </lineage>
</organism>